<dbReference type="EMBL" id="JABXBU010002227">
    <property type="protein sequence ID" value="KAF8772993.1"/>
    <property type="molecule type" value="Genomic_DNA"/>
</dbReference>
<dbReference type="PROSITE" id="PS51390">
    <property type="entry name" value="WAP"/>
    <property type="match status" value="1"/>
</dbReference>
<dbReference type="PRINTS" id="PR01857">
    <property type="entry name" value="ADAMTSFAMILY"/>
</dbReference>
<dbReference type="Gene3D" id="4.10.410.10">
    <property type="entry name" value="Pancreatic trypsin inhibitor Kunitz domain"/>
    <property type="match status" value="8"/>
</dbReference>
<dbReference type="Proteomes" id="UP000807504">
    <property type="component" value="Unassembled WGS sequence"/>
</dbReference>
<evidence type="ECO:0000256" key="10">
    <source>
        <dbReference type="ARBA" id="ARBA00022900"/>
    </source>
</evidence>
<evidence type="ECO:0000256" key="1">
    <source>
        <dbReference type="ARBA" id="ARBA00002878"/>
    </source>
</evidence>
<organism evidence="16 17">
    <name type="scientific">Argiope bruennichi</name>
    <name type="common">Wasp spider</name>
    <name type="synonym">Aranea bruennichi</name>
    <dbReference type="NCBI Taxonomy" id="94029"/>
    <lineage>
        <taxon>Eukaryota</taxon>
        <taxon>Metazoa</taxon>
        <taxon>Ecdysozoa</taxon>
        <taxon>Arthropoda</taxon>
        <taxon>Chelicerata</taxon>
        <taxon>Arachnida</taxon>
        <taxon>Araneae</taxon>
        <taxon>Araneomorphae</taxon>
        <taxon>Entelegynae</taxon>
        <taxon>Araneoidea</taxon>
        <taxon>Araneidae</taxon>
        <taxon>Argiope</taxon>
    </lineage>
</organism>
<evidence type="ECO:0000259" key="14">
    <source>
        <dbReference type="PROSITE" id="PS50835"/>
    </source>
</evidence>
<dbReference type="SUPFAM" id="SSF57362">
    <property type="entry name" value="BPTI-like"/>
    <property type="match status" value="8"/>
</dbReference>
<protein>
    <submittedName>
        <fullName evidence="16">Papilin like protein</fullName>
    </submittedName>
</protein>
<dbReference type="CDD" id="cd22639">
    <property type="entry name" value="Kunitz_papilin_lacunin-like"/>
    <property type="match status" value="1"/>
</dbReference>
<feature type="domain" description="BPTI/Kunitz inhibitor" evidence="13">
    <location>
        <begin position="1309"/>
        <end position="1359"/>
    </location>
</feature>
<dbReference type="InterPro" id="IPR003598">
    <property type="entry name" value="Ig_sub2"/>
</dbReference>
<sequence>MPKGGKFYARLDIRVIDGTRCRDDGSFDVCVDGQCMAVGCDKVLGSTTKVDECGVCGGDGSSCRVIRGVFDEDNFEVGYNDMLLIPVGATSISIQEVQPTNNFFALRNAAGVFYLNGNWRIEFPREIKIAGTIFQYERRQRNAAPEVLRARGPTNEPIFVVLLYQEKNLGISYEYAIPVTTKVAEPDSYEWTFGEFEECSQACGGGVQYRPVRCIRKSDRDIVDEGLCDPPLKPSVNASCNTDPCPSGWQVGEWSACSQSCGGGTQFRLVFCHQSKEGSTVLIPDEMCEEDKPVFMRACNVETPCPDWVPGEWSECDRTCGNGNRTRTVECSSEGETLDSSLCDAEKKPEEFESCSLGPCEGVEWIVSEWSKCEDSCSASVQSREAHCANEDGVVFPDDACDPIKMPELTKPCPKSALCEAMWHTSEWSECSVKCGQGVQSRLVFCGTWENDSVIKIADDKCDPEKKFDSIRNCSAESCAGIWFTGPWNRCSVPCGGGERTRKVLCFHEDEVVDPDQCDPEEEPFATGTCNMTPCDEDEMMTLGGCKDSKYGCCPDGITPAGFNDEGCPKRNIADTNFTCEETEYGCCADNFTLALGPFKKGCPSLISCNSTKHGCCPDGVTEASGPNFEGCEDIEVSNCTNTTYGCCPDGLTAAAGENMEGCEISCENTTFGCCPDGVRAASGPEREGCENATTAFPVDIESSGEDCYSQEFGCCPDGLTPASGVDQEGCEGNTTDCKTSAFGCCDDGVTYAQGPSKFGCIDDESSGDGDLIISCETTIFGCCPDNVTVAKGYNGEGCVPEDCSNSTFGCCPDNVTVAKGYNGEGCVPEDCSNSTFGCCPDNVTLATGLDNEGCFPKDCSNSTFGCCPDNITLAIGPNNEGCFPEDCSNSTFGCCPDNITTALGPDNEGCFPEDCSNSLFGCCPDNVTLAQGPNEEGCYPIDCLNTTFGCCPDNETAATGSDYDGCDLPVHCVNTTYGCCSDNVTAASGPNDEGCANVTDCASTEFGCCEDNVTVALGLDFEGCNITEITTVSPEPLTTTSPPPACLNTTYGCCPDEVTTALGNNLEGCCFGMRFGCCPDNKTAALGPTFLGCGCQTYPYGCCPDDITPAQGFNYQGCKCEHFRYGCCQDKTTPATGPNFEGCVCQLMQYGCCPDGRTPMINERGEGCGCDSTRYGCCPDGKTAATSADLSGCPCDTLPYGCCPDGYTPARSSDLRECPCVAQRYGCCLDGRTVALGPNYEGCPCDSTRFGCCMDGKTTAQGPNFYGCPCEAMLYGCCADGYTPAQGPNYKGCPDIVQPKPKIPTEVCGLPKDSGPCRNFSVMWYFDVNYGSCSRFWYGGCDGNGNKFATVEECENTCVKPDGPEACLLPKTVGSCNEKIPLWYYDAGSESCESFTYGGCLGNNNRFVTKEACEQKCINLQPPVPVNVCELPKDEGPCDKPTVQWYYNKENSRCEQFYYGGCKGNANRFESRRECEKSCVAAVIHEQDICRLPQEIGNCAEFRERWFYDYDNGECHRFMYSGCDGNENNFASFVECEKRCSKETVPEEPVDRQFKTEYCFLNQDPGPCNLVEVNWYYDAGDGVCKEFYYGGCKGNQNRFKTRKECETSCFQAQDVCSLAVVKGSCSGSFTQWYYDKEQEDCFEFIFTGCQGNANRFNTKESCYQRCKKELLTTPAPAVADDVCALPQEPGPCLGYYRMWYYDTSDNICKSFVYGGCEGNGNRFEKRTDCEATCVKKTVKVQPPVPVTYTPPRTSNEDVCRLPVEPGPCNEAHPRWFYDAQTQNCLPFVFGGCGGNKNRFKTSEICLRFCTGITAIPPERRPHVAPTTTPTPEPTQCPPSNCANIQCPFGIEESFDFNGCSSCRCSNPCEVHNCPDGSRCAIDVVRTSREGIRTEPVCRRVSKPGVCPVVSGPGRDCETRCRDDADCRGDHKCCNNGCAMSCVPPEDELLVPATQPEPAHIIPGPNVTEGQIGEPAELPCNAVGWPRPTVTWWRDTTMLPLSSRRYEQLSSYALLIRSVAYEDAGEYSCHAHNGIGSGALFKVTLIIDLQPEPLPPAGGEEPDLNSRDSEPVAPKPFEFAPLETRVSLVTNEPTAGAPLQIDCSVKGPSEAVEVTWRHQNQVIVESDRKRLLSNHTLFLTKAEVADSGEYRCSAEYQNSFSTSAIHITVKEASPNTTCIDNPQFSNCEVIVRNRIILWTDSTIVLHWINGSVSKNKQFASNRVIEIQEITDPSNWRHCSGKQNPADMLTRGISSKDLITSECWRHGPEWLRNAENLWPKAKGFQHDSIEPEIASEFKSAVIINTAIVQEKIIDPEKFSCLLKLLRVTSWILRFVNTLRKKNVEKGPLTSEELSNAEMFWSRQTIKSLLGRCTICKRFNSSPGSQVIAPLPDIRVEQSAPFTIIGVDSAGPLFVKDSINKQYILLIICAVTRSVNLELVGDLTTDTFLLAFQRFISRRGLCSVVVSDNARTFKRAELEIKLIWNVLNHADVKNFYSANGIKWKFIVEKAA</sequence>
<dbReference type="PROSITE" id="PS50835">
    <property type="entry name" value="IG_LIKE"/>
    <property type="match status" value="2"/>
</dbReference>
<evidence type="ECO:0000256" key="3">
    <source>
        <dbReference type="ARBA" id="ARBA00022473"/>
    </source>
</evidence>
<dbReference type="SUPFAM" id="SSF53098">
    <property type="entry name" value="Ribonuclease H-like"/>
    <property type="match status" value="1"/>
</dbReference>
<evidence type="ECO:0000256" key="8">
    <source>
        <dbReference type="ARBA" id="ARBA00022737"/>
    </source>
</evidence>
<dbReference type="GO" id="GO:0003676">
    <property type="term" value="F:nucleic acid binding"/>
    <property type="evidence" value="ECO:0007669"/>
    <property type="project" value="InterPro"/>
</dbReference>
<gene>
    <name evidence="16" type="ORF">HNY73_015696</name>
</gene>
<comment type="caution">
    <text evidence="16">The sequence shown here is derived from an EMBL/GenBank/DDBJ whole genome shotgun (WGS) entry which is preliminary data.</text>
</comment>
<dbReference type="FunFam" id="2.60.120.830:FF:000001">
    <property type="entry name" value="A disintegrin and metalloproteinase with thrombospondin motifs 1"/>
    <property type="match status" value="1"/>
</dbReference>
<dbReference type="GO" id="GO:0004222">
    <property type="term" value="F:metalloendopeptidase activity"/>
    <property type="evidence" value="ECO:0007669"/>
    <property type="project" value="TreeGrafter"/>
</dbReference>
<accession>A0A8T0EG63</accession>
<feature type="domain" description="BPTI/Kunitz inhibitor" evidence="13">
    <location>
        <begin position="1617"/>
        <end position="1667"/>
    </location>
</feature>
<evidence type="ECO:0000256" key="4">
    <source>
        <dbReference type="ARBA" id="ARBA00022525"/>
    </source>
</evidence>
<dbReference type="InterPro" id="IPR010294">
    <property type="entry name" value="ADAMTS_spacer1"/>
</dbReference>
<keyword evidence="6" id="KW-0646">Protease inhibitor</keyword>
<dbReference type="FunFam" id="4.10.410.10:FF:000020">
    <property type="entry name" value="Collagen, type VI, alpha 3"/>
    <property type="match status" value="7"/>
</dbReference>
<keyword evidence="9" id="KW-0272">Extracellular matrix</keyword>
<evidence type="ECO:0000256" key="11">
    <source>
        <dbReference type="ARBA" id="ARBA00023157"/>
    </source>
</evidence>
<dbReference type="Pfam" id="PF00014">
    <property type="entry name" value="Kunitz_BPTI"/>
    <property type="match status" value="8"/>
</dbReference>
<dbReference type="Pfam" id="PF13927">
    <property type="entry name" value="Ig_3"/>
    <property type="match status" value="1"/>
</dbReference>
<dbReference type="GO" id="GO:0006508">
    <property type="term" value="P:proteolysis"/>
    <property type="evidence" value="ECO:0007669"/>
    <property type="project" value="TreeGrafter"/>
</dbReference>
<evidence type="ECO:0000259" key="15">
    <source>
        <dbReference type="PROSITE" id="PS51390"/>
    </source>
</evidence>
<dbReference type="PANTHER" id="PTHR13723:SF281">
    <property type="entry name" value="PAPILIN"/>
    <property type="match status" value="1"/>
</dbReference>
<dbReference type="Pfam" id="PF19030">
    <property type="entry name" value="TSP1_ADAMTS"/>
    <property type="match status" value="6"/>
</dbReference>
<feature type="domain" description="BPTI/Kunitz inhibitor" evidence="13">
    <location>
        <begin position="1430"/>
        <end position="1480"/>
    </location>
</feature>
<name>A0A8T0EG63_ARGBR</name>
<feature type="domain" description="BPTI/Kunitz inhibitor" evidence="13">
    <location>
        <begin position="1560"/>
        <end position="1610"/>
    </location>
</feature>
<dbReference type="FunFam" id="2.20.100.10:FF:000005">
    <property type="entry name" value="ADAM metallopeptidase with thrombospondin type 1 motif 9"/>
    <property type="match status" value="2"/>
</dbReference>
<proteinExistence type="predicted"/>
<dbReference type="Gene3D" id="2.60.120.830">
    <property type="match status" value="1"/>
</dbReference>
<evidence type="ECO:0000256" key="9">
    <source>
        <dbReference type="ARBA" id="ARBA00022869"/>
    </source>
</evidence>
<dbReference type="InterPro" id="IPR050439">
    <property type="entry name" value="ADAMTS_ADAMTS-like"/>
</dbReference>
<reference evidence="16" key="2">
    <citation type="submission" date="2020-06" db="EMBL/GenBank/DDBJ databases">
        <authorList>
            <person name="Sheffer M."/>
        </authorList>
    </citation>
    <scope>NUCLEOTIDE SEQUENCE</scope>
</reference>
<dbReference type="SUPFAM" id="SSF48726">
    <property type="entry name" value="Immunoglobulin"/>
    <property type="match status" value="2"/>
</dbReference>
<evidence type="ECO:0000256" key="5">
    <source>
        <dbReference type="ARBA" id="ARBA00022656"/>
    </source>
</evidence>
<keyword evidence="9" id="KW-0084">Basement membrane</keyword>
<dbReference type="SMART" id="SM00209">
    <property type="entry name" value="TSP1"/>
    <property type="match status" value="6"/>
</dbReference>
<dbReference type="InterPro" id="IPR020901">
    <property type="entry name" value="Prtase_inh_Kunz-CS"/>
</dbReference>
<dbReference type="SMART" id="SM00409">
    <property type="entry name" value="IG"/>
    <property type="match status" value="2"/>
</dbReference>
<feature type="domain" description="Ig-like" evidence="14">
    <location>
        <begin position="1952"/>
        <end position="2046"/>
    </location>
</feature>
<dbReference type="SMART" id="SM00217">
    <property type="entry name" value="WAP"/>
    <property type="match status" value="1"/>
</dbReference>
<feature type="domain" description="BPTI/Kunitz inhibitor" evidence="13">
    <location>
        <begin position="1760"/>
        <end position="1810"/>
    </location>
</feature>
<dbReference type="GO" id="GO:0090729">
    <property type="term" value="F:toxin activity"/>
    <property type="evidence" value="ECO:0007669"/>
    <property type="project" value="UniProtKB-KW"/>
</dbReference>
<dbReference type="InterPro" id="IPR003599">
    <property type="entry name" value="Ig_sub"/>
</dbReference>
<dbReference type="InterPro" id="IPR036397">
    <property type="entry name" value="RNaseH_sf"/>
</dbReference>
<dbReference type="InterPro" id="IPR002223">
    <property type="entry name" value="Kunitz_BPTI"/>
</dbReference>
<dbReference type="Pfam" id="PF05986">
    <property type="entry name" value="ADAMTS_spacer1"/>
    <property type="match status" value="1"/>
</dbReference>
<dbReference type="GO" id="GO:0004867">
    <property type="term" value="F:serine-type endopeptidase inhibitor activity"/>
    <property type="evidence" value="ECO:0007669"/>
    <property type="project" value="UniProtKB-KW"/>
</dbReference>
<keyword evidence="5" id="KW-0800">Toxin</keyword>
<dbReference type="InterPro" id="IPR013151">
    <property type="entry name" value="Immunoglobulin_dom"/>
</dbReference>
<evidence type="ECO:0000256" key="6">
    <source>
        <dbReference type="ARBA" id="ARBA00022690"/>
    </source>
</evidence>
<keyword evidence="11" id="KW-1015">Disulfide bond</keyword>
<dbReference type="InterPro" id="IPR000884">
    <property type="entry name" value="TSP1_rpt"/>
</dbReference>
<dbReference type="Gene3D" id="3.30.420.10">
    <property type="entry name" value="Ribonuclease H-like superfamily/Ribonuclease H"/>
    <property type="match status" value="1"/>
</dbReference>
<dbReference type="Pfam" id="PF00095">
    <property type="entry name" value="WAP"/>
    <property type="match status" value="1"/>
</dbReference>
<dbReference type="GO" id="GO:0005604">
    <property type="term" value="C:basement membrane"/>
    <property type="evidence" value="ECO:0007669"/>
    <property type="project" value="UniProtKB-SubCell"/>
</dbReference>
<dbReference type="InterPro" id="IPR007110">
    <property type="entry name" value="Ig-like_dom"/>
</dbReference>
<dbReference type="InterPro" id="IPR036383">
    <property type="entry name" value="TSP1_rpt_sf"/>
</dbReference>
<feature type="domain" description="Ig-like" evidence="14">
    <location>
        <begin position="2081"/>
        <end position="2168"/>
    </location>
</feature>
<dbReference type="SMART" id="SM00408">
    <property type="entry name" value="IGc2"/>
    <property type="match status" value="2"/>
</dbReference>
<dbReference type="CDD" id="cd00109">
    <property type="entry name" value="Kunitz-type"/>
    <property type="match status" value="7"/>
</dbReference>
<evidence type="ECO:0000259" key="13">
    <source>
        <dbReference type="PROSITE" id="PS50279"/>
    </source>
</evidence>
<evidence type="ECO:0000313" key="17">
    <source>
        <dbReference type="Proteomes" id="UP000807504"/>
    </source>
</evidence>
<keyword evidence="3" id="KW-0217">Developmental protein</keyword>
<dbReference type="PROSITE" id="PS50279">
    <property type="entry name" value="BPTI_KUNITZ_2"/>
    <property type="match status" value="8"/>
</dbReference>
<dbReference type="InterPro" id="IPR036880">
    <property type="entry name" value="Kunitz_BPTI_sf"/>
</dbReference>
<dbReference type="InterPro" id="IPR008197">
    <property type="entry name" value="WAP_dom"/>
</dbReference>
<reference evidence="16" key="1">
    <citation type="journal article" date="2020" name="bioRxiv">
        <title>Chromosome-level reference genome of the European wasp spider Argiope bruennichi: a resource for studies on range expansion and evolutionary adaptation.</title>
        <authorList>
            <person name="Sheffer M.M."/>
            <person name="Hoppe A."/>
            <person name="Krehenwinkel H."/>
            <person name="Uhl G."/>
            <person name="Kuss A.W."/>
            <person name="Jensen L."/>
            <person name="Jensen C."/>
            <person name="Gillespie R.G."/>
            <person name="Hoff K.J."/>
            <person name="Prost S."/>
        </authorList>
    </citation>
    <scope>NUCLEOTIDE SEQUENCE</scope>
</reference>
<evidence type="ECO:0000256" key="2">
    <source>
        <dbReference type="ARBA" id="ARBA00004302"/>
    </source>
</evidence>
<dbReference type="SUPFAM" id="SSF82895">
    <property type="entry name" value="TSP-1 type 1 repeat"/>
    <property type="match status" value="6"/>
</dbReference>
<dbReference type="Pfam" id="PF00047">
    <property type="entry name" value="ig"/>
    <property type="match status" value="1"/>
</dbReference>
<dbReference type="PROSITE" id="PS50092">
    <property type="entry name" value="TSP1"/>
    <property type="match status" value="6"/>
</dbReference>
<dbReference type="GO" id="GO:0030198">
    <property type="term" value="P:extracellular matrix organization"/>
    <property type="evidence" value="ECO:0007669"/>
    <property type="project" value="InterPro"/>
</dbReference>
<keyword evidence="10" id="KW-0722">Serine protease inhibitor</keyword>
<keyword evidence="4" id="KW-0964">Secreted</keyword>
<dbReference type="SUPFAM" id="SSF57256">
    <property type="entry name" value="Elafin-like"/>
    <property type="match status" value="1"/>
</dbReference>
<feature type="domain" description="BPTI/Kunitz inhibitor" evidence="13">
    <location>
        <begin position="1368"/>
        <end position="1418"/>
    </location>
</feature>
<comment type="function">
    <text evidence="1">Has antibacterial activity.</text>
</comment>
<dbReference type="InterPro" id="IPR012337">
    <property type="entry name" value="RNaseH-like_sf"/>
</dbReference>
<evidence type="ECO:0000256" key="12">
    <source>
        <dbReference type="SAM" id="MobiDB-lite"/>
    </source>
</evidence>
<dbReference type="CDD" id="cd00096">
    <property type="entry name" value="Ig"/>
    <property type="match status" value="2"/>
</dbReference>
<feature type="domain" description="WAP" evidence="15">
    <location>
        <begin position="1900"/>
        <end position="1946"/>
    </location>
</feature>
<dbReference type="InterPro" id="IPR036645">
    <property type="entry name" value="Elafin-like_sf"/>
</dbReference>
<dbReference type="InterPro" id="IPR013273">
    <property type="entry name" value="ADAMTS/ADAMTS-like"/>
</dbReference>
<dbReference type="GO" id="GO:0005576">
    <property type="term" value="C:extracellular region"/>
    <property type="evidence" value="ECO:0007669"/>
    <property type="project" value="InterPro"/>
</dbReference>
<keyword evidence="8" id="KW-0677">Repeat</keyword>
<evidence type="ECO:0000313" key="16">
    <source>
        <dbReference type="EMBL" id="KAF8772993.1"/>
    </source>
</evidence>
<dbReference type="CDD" id="cd00199">
    <property type="entry name" value="WAP"/>
    <property type="match status" value="1"/>
</dbReference>
<feature type="domain" description="BPTI/Kunitz inhibitor" evidence="13">
    <location>
        <begin position="1491"/>
        <end position="1541"/>
    </location>
</feature>
<dbReference type="PANTHER" id="PTHR13723">
    <property type="entry name" value="ADAMTS A DISINTEGRIN AND METALLOPROTEASE WITH THROMBOSPONDIN MOTIFS PROTEASE"/>
    <property type="match status" value="1"/>
</dbReference>
<dbReference type="PROSITE" id="PS00280">
    <property type="entry name" value="BPTI_KUNITZ_1"/>
    <property type="match status" value="3"/>
</dbReference>
<evidence type="ECO:0000256" key="7">
    <source>
        <dbReference type="ARBA" id="ARBA00022729"/>
    </source>
</evidence>
<dbReference type="Gene3D" id="2.60.40.10">
    <property type="entry name" value="Immunoglobulins"/>
    <property type="match status" value="2"/>
</dbReference>
<feature type="domain" description="BPTI/Kunitz inhibitor" evidence="13">
    <location>
        <begin position="1684"/>
        <end position="1734"/>
    </location>
</feature>
<dbReference type="PRINTS" id="PR00759">
    <property type="entry name" value="BASICPTASE"/>
</dbReference>
<keyword evidence="7" id="KW-0732">Signal</keyword>
<keyword evidence="17" id="KW-1185">Reference proteome</keyword>
<dbReference type="Gene3D" id="2.20.100.10">
    <property type="entry name" value="Thrombospondin type-1 (TSP1) repeat"/>
    <property type="match status" value="6"/>
</dbReference>
<dbReference type="InterPro" id="IPR036179">
    <property type="entry name" value="Ig-like_dom_sf"/>
</dbReference>
<feature type="region of interest" description="Disordered" evidence="12">
    <location>
        <begin position="2052"/>
        <end position="2071"/>
    </location>
</feature>
<comment type="subcellular location">
    <subcellularLocation>
        <location evidence="2">Secreted</location>
        <location evidence="2">Extracellular space</location>
        <location evidence="2">Extracellular matrix</location>
        <location evidence="2">Basement membrane</location>
    </subcellularLocation>
</comment>
<dbReference type="SMART" id="SM00131">
    <property type="entry name" value="KU"/>
    <property type="match status" value="8"/>
</dbReference>
<dbReference type="InterPro" id="IPR013783">
    <property type="entry name" value="Ig-like_fold"/>
</dbReference>